<dbReference type="Pfam" id="PF14344">
    <property type="entry name" value="DUF4397"/>
    <property type="match status" value="1"/>
</dbReference>
<protein>
    <recommendedName>
        <fullName evidence="1">DUF4397 domain-containing protein</fullName>
    </recommendedName>
</protein>
<dbReference type="Proteomes" id="UP000253410">
    <property type="component" value="Unassembled WGS sequence"/>
</dbReference>
<reference evidence="2 3" key="1">
    <citation type="submission" date="2018-05" db="EMBL/GenBank/DDBJ databases">
        <title>Chitinophaga sp. K3CV102501T nov., isolated from isolated from a monsoon evergreen broad-leaved forest soil.</title>
        <authorList>
            <person name="Lv Y."/>
        </authorList>
    </citation>
    <scope>NUCLEOTIDE SEQUENCE [LARGE SCALE GENOMIC DNA]</scope>
    <source>
        <strain evidence="2 3">GDMCC 1.1325</strain>
    </source>
</reference>
<accession>A0A365Y282</accession>
<dbReference type="PROSITE" id="PS51257">
    <property type="entry name" value="PROKAR_LIPOPROTEIN"/>
    <property type="match status" value="1"/>
</dbReference>
<feature type="domain" description="DUF4397" evidence="1">
    <location>
        <begin position="35"/>
        <end position="154"/>
    </location>
</feature>
<keyword evidence="3" id="KW-1185">Reference proteome</keyword>
<name>A0A365Y282_9BACT</name>
<organism evidence="2 3">
    <name type="scientific">Chitinophaga flava</name>
    <dbReference type="NCBI Taxonomy" id="2259036"/>
    <lineage>
        <taxon>Bacteria</taxon>
        <taxon>Pseudomonadati</taxon>
        <taxon>Bacteroidota</taxon>
        <taxon>Chitinophagia</taxon>
        <taxon>Chitinophagales</taxon>
        <taxon>Chitinophagaceae</taxon>
        <taxon>Chitinophaga</taxon>
    </lineage>
</organism>
<dbReference type="AlphaFoldDB" id="A0A365Y282"/>
<evidence type="ECO:0000313" key="3">
    <source>
        <dbReference type="Proteomes" id="UP000253410"/>
    </source>
</evidence>
<evidence type="ECO:0000259" key="1">
    <source>
        <dbReference type="Pfam" id="PF14344"/>
    </source>
</evidence>
<comment type="caution">
    <text evidence="2">The sequence shown here is derived from an EMBL/GenBank/DDBJ whole genome shotgun (WGS) entry which is preliminary data.</text>
</comment>
<evidence type="ECO:0000313" key="2">
    <source>
        <dbReference type="EMBL" id="RBL92418.1"/>
    </source>
</evidence>
<dbReference type="InterPro" id="IPR025510">
    <property type="entry name" value="DUF4397"/>
</dbReference>
<gene>
    <name evidence="2" type="ORF">DF182_07500</name>
</gene>
<dbReference type="EMBL" id="QFFJ01000001">
    <property type="protein sequence ID" value="RBL92418.1"/>
    <property type="molecule type" value="Genomic_DNA"/>
</dbReference>
<sequence length="246" mass="27046">MIMEKNTLLLTVFAAVGLLSCKEDKNKPAAQQALLMAVNAAPQAGPVNVVYNDRKRVNKLPYGSYSNRYGNAYRSITTLDTDDLMVETEDGKVVIADNLCVEQGKKYSLFIYDTLQGSPSRLNYSLVPDNIPAPAIGQAQVRFLHLSPDAAPVLVDIFKETDSVRLTATPMPYLANIRKPAEVAGFKPVKGGVYQVKVKQLHGDIMETILDIPRVKLADRGTITLYLKGLMNGQPPYSLDLGLIRH</sequence>
<dbReference type="OrthoDB" id="9792011at2"/>
<proteinExistence type="predicted"/>